<evidence type="ECO:0000313" key="2">
    <source>
        <dbReference type="EMBL" id="GAA4297750.1"/>
    </source>
</evidence>
<proteinExistence type="predicted"/>
<name>A0ABP8F8N7_9BACT</name>
<reference evidence="3" key="1">
    <citation type="journal article" date="2019" name="Int. J. Syst. Evol. Microbiol.">
        <title>The Global Catalogue of Microorganisms (GCM) 10K type strain sequencing project: providing services to taxonomists for standard genome sequencing and annotation.</title>
        <authorList>
            <consortium name="The Broad Institute Genomics Platform"/>
            <consortium name="The Broad Institute Genome Sequencing Center for Infectious Disease"/>
            <person name="Wu L."/>
            <person name="Ma J."/>
        </authorList>
    </citation>
    <scope>NUCLEOTIDE SEQUENCE [LARGE SCALE GENOMIC DNA]</scope>
    <source>
        <strain evidence="3">JCM 17917</strain>
    </source>
</reference>
<feature type="chain" id="PRO_5047241595" description="Lipoprotein" evidence="1">
    <location>
        <begin position="20"/>
        <end position="250"/>
    </location>
</feature>
<keyword evidence="1" id="KW-0732">Signal</keyword>
<dbReference type="PROSITE" id="PS51257">
    <property type="entry name" value="PROKAR_LIPOPROTEIN"/>
    <property type="match status" value="1"/>
</dbReference>
<dbReference type="RefSeq" id="WP_345162139.1">
    <property type="nucleotide sequence ID" value="NZ_BAABGX010000001.1"/>
</dbReference>
<dbReference type="EMBL" id="BAABGX010000001">
    <property type="protein sequence ID" value="GAA4297750.1"/>
    <property type="molecule type" value="Genomic_DNA"/>
</dbReference>
<protein>
    <recommendedName>
        <fullName evidence="4">Lipoprotein</fullName>
    </recommendedName>
</protein>
<sequence>MKKLLFAMALVASFLTSCGDDEFVLDPAAVGTAYYPLELGAFKIFNVEENTYLNNTAESKTYQIRETFNEVFKDQTGKDWYRVEISRRETETDSWRIIGVRTISKDPVNQSSGSLLIKENNRTVVGMVFPVLEGKAWNPNAFNTGYFPNPDDENLREEFSYKNVGKPFEASGTTFLTTTTIVKSDFENVLAESRSYEVVSVNQGPVHRYYKLLNFCNSNSENCDYQADEVYIVDGIERTETMISSGKVDL</sequence>
<gene>
    <name evidence="2" type="ORF">GCM10023183_05640</name>
</gene>
<evidence type="ECO:0000256" key="1">
    <source>
        <dbReference type="SAM" id="SignalP"/>
    </source>
</evidence>
<keyword evidence="3" id="KW-1185">Reference proteome</keyword>
<dbReference type="Proteomes" id="UP001501844">
    <property type="component" value="Unassembled WGS sequence"/>
</dbReference>
<feature type="signal peptide" evidence="1">
    <location>
        <begin position="1"/>
        <end position="19"/>
    </location>
</feature>
<organism evidence="2 3">
    <name type="scientific">Nibribacter koreensis</name>
    <dbReference type="NCBI Taxonomy" id="1084519"/>
    <lineage>
        <taxon>Bacteria</taxon>
        <taxon>Pseudomonadati</taxon>
        <taxon>Bacteroidota</taxon>
        <taxon>Cytophagia</taxon>
        <taxon>Cytophagales</taxon>
        <taxon>Hymenobacteraceae</taxon>
        <taxon>Nibribacter</taxon>
    </lineage>
</organism>
<evidence type="ECO:0008006" key="4">
    <source>
        <dbReference type="Google" id="ProtNLM"/>
    </source>
</evidence>
<evidence type="ECO:0000313" key="3">
    <source>
        <dbReference type="Proteomes" id="UP001501844"/>
    </source>
</evidence>
<accession>A0ABP8F8N7</accession>
<comment type="caution">
    <text evidence="2">The sequence shown here is derived from an EMBL/GenBank/DDBJ whole genome shotgun (WGS) entry which is preliminary data.</text>
</comment>